<dbReference type="PROSITE" id="PS51318">
    <property type="entry name" value="TAT"/>
    <property type="match status" value="1"/>
</dbReference>
<dbReference type="PANTHER" id="PTHR37764:SF1">
    <property type="entry name" value="KETOSE_ALDOSE ISOMERASE, PUTATIVE (MOG1_PSBP_DUF1795-LIKE PHOTOSYSTEM II REACTION CENTER PSBP FAMILY PROTEIN)-RELATED"/>
    <property type="match status" value="1"/>
</dbReference>
<dbReference type="OrthoDB" id="1621991at2759"/>
<dbReference type="GO" id="GO:0015979">
    <property type="term" value="P:photosynthesis"/>
    <property type="evidence" value="ECO:0007669"/>
    <property type="project" value="InterPro"/>
</dbReference>
<dbReference type="Pfam" id="PF01789">
    <property type="entry name" value="PsbP"/>
    <property type="match status" value="1"/>
</dbReference>
<dbReference type="PANTHER" id="PTHR37764">
    <property type="entry name" value="KETOSE/ALDOSE ISOMERASE, PUTATIVE (MOG1/PSBP/DUF1795-LIKE PHOTOSYSTEM II REACTION CENTER PSBP FAMILY PROTEIN)-RELATED"/>
    <property type="match status" value="1"/>
</dbReference>
<dbReference type="InParanoid" id="A0A2V0PCM3"/>
<evidence type="ECO:0000259" key="1">
    <source>
        <dbReference type="Pfam" id="PF01789"/>
    </source>
</evidence>
<accession>A0A2V0PCM3</accession>
<dbReference type="Gene3D" id="3.40.1000.10">
    <property type="entry name" value="Mog1/PsbP, alpha/beta/alpha sandwich"/>
    <property type="match status" value="1"/>
</dbReference>
<sequence length="286" mass="29221">MKLQCSSATGQRPMGVRTASLRPAARLQRCPAAPLRAVRAADAAEGTAEAVEIGGIPRRSALMAALAAAAGAAAAHPSPAAAAEAAAVDAPAASGSGSGSGIAGGGGGDGAFTPFLDNDYSLEVPAAYTYYETPIAVVDRGPQPERSPVRARWESPGGGVSISVLTQRAQTIKRTVLQVSDLAQYGPADEVAKLLLPRGAALLASASIEEARRSRDTPLGVVEIPPRTYYLYEFTTPQGLHVVMSAAAQRGTVYVAGVSAAAGSWDEAKDAAARVVRSFRIRTPSA</sequence>
<proteinExistence type="predicted"/>
<evidence type="ECO:0000313" key="3">
    <source>
        <dbReference type="Proteomes" id="UP000247498"/>
    </source>
</evidence>
<dbReference type="AlphaFoldDB" id="A0A2V0PCM3"/>
<dbReference type="SUPFAM" id="SSF55724">
    <property type="entry name" value="Mog1p/PsbP-like"/>
    <property type="match status" value="1"/>
</dbReference>
<protein>
    <recommendedName>
        <fullName evidence="1">PsbP C-terminal domain-containing protein</fullName>
    </recommendedName>
</protein>
<dbReference type="InterPro" id="IPR016123">
    <property type="entry name" value="Mog1/PsbP_a/b/a-sand"/>
</dbReference>
<dbReference type="GO" id="GO:0005509">
    <property type="term" value="F:calcium ion binding"/>
    <property type="evidence" value="ECO:0007669"/>
    <property type="project" value="InterPro"/>
</dbReference>
<evidence type="ECO:0000313" key="2">
    <source>
        <dbReference type="EMBL" id="GBF97279.1"/>
    </source>
</evidence>
<dbReference type="InterPro" id="IPR006311">
    <property type="entry name" value="TAT_signal"/>
</dbReference>
<dbReference type="InterPro" id="IPR002683">
    <property type="entry name" value="PsbP_C"/>
</dbReference>
<organism evidence="2 3">
    <name type="scientific">Raphidocelis subcapitata</name>
    <dbReference type="NCBI Taxonomy" id="307507"/>
    <lineage>
        <taxon>Eukaryota</taxon>
        <taxon>Viridiplantae</taxon>
        <taxon>Chlorophyta</taxon>
        <taxon>core chlorophytes</taxon>
        <taxon>Chlorophyceae</taxon>
        <taxon>CS clade</taxon>
        <taxon>Sphaeropleales</taxon>
        <taxon>Selenastraceae</taxon>
        <taxon>Raphidocelis</taxon>
    </lineage>
</organism>
<dbReference type="EMBL" id="BDRX01000095">
    <property type="protein sequence ID" value="GBF97279.1"/>
    <property type="molecule type" value="Genomic_DNA"/>
</dbReference>
<comment type="caution">
    <text evidence="2">The sequence shown here is derived from an EMBL/GenBank/DDBJ whole genome shotgun (WGS) entry which is preliminary data.</text>
</comment>
<feature type="domain" description="PsbP C-terminal" evidence="1">
    <location>
        <begin position="162"/>
        <end position="281"/>
    </location>
</feature>
<gene>
    <name evidence="2" type="ORF">Rsub_09970</name>
</gene>
<dbReference type="Proteomes" id="UP000247498">
    <property type="component" value="Unassembled WGS sequence"/>
</dbReference>
<dbReference type="GO" id="GO:0019898">
    <property type="term" value="C:extrinsic component of membrane"/>
    <property type="evidence" value="ECO:0007669"/>
    <property type="project" value="InterPro"/>
</dbReference>
<keyword evidence="3" id="KW-1185">Reference proteome</keyword>
<dbReference type="GO" id="GO:0009654">
    <property type="term" value="C:photosystem II oxygen evolving complex"/>
    <property type="evidence" value="ECO:0007669"/>
    <property type="project" value="InterPro"/>
</dbReference>
<dbReference type="GO" id="GO:0009507">
    <property type="term" value="C:chloroplast"/>
    <property type="evidence" value="ECO:0007669"/>
    <property type="project" value="TreeGrafter"/>
</dbReference>
<reference evidence="2 3" key="1">
    <citation type="journal article" date="2018" name="Sci. Rep.">
        <title>Raphidocelis subcapitata (=Pseudokirchneriella subcapitata) provides an insight into genome evolution and environmental adaptations in the Sphaeropleales.</title>
        <authorList>
            <person name="Suzuki S."/>
            <person name="Yamaguchi H."/>
            <person name="Nakajima N."/>
            <person name="Kawachi M."/>
        </authorList>
    </citation>
    <scope>NUCLEOTIDE SEQUENCE [LARGE SCALE GENOMIC DNA]</scope>
    <source>
        <strain evidence="2 3">NIES-35</strain>
    </source>
</reference>
<name>A0A2V0PCM3_9CHLO</name>
<dbReference type="STRING" id="307507.A0A2V0PCM3"/>